<gene>
    <name evidence="1" type="ORF">EVAR_91834_1</name>
</gene>
<reference evidence="1 2" key="1">
    <citation type="journal article" date="2019" name="Commun. Biol.">
        <title>The bagworm genome reveals a unique fibroin gene that provides high tensile strength.</title>
        <authorList>
            <person name="Kono N."/>
            <person name="Nakamura H."/>
            <person name="Ohtoshi R."/>
            <person name="Tomita M."/>
            <person name="Numata K."/>
            <person name="Arakawa K."/>
        </authorList>
    </citation>
    <scope>NUCLEOTIDE SEQUENCE [LARGE SCALE GENOMIC DNA]</scope>
</reference>
<comment type="caution">
    <text evidence="1">The sequence shown here is derived from an EMBL/GenBank/DDBJ whole genome shotgun (WGS) entry which is preliminary data.</text>
</comment>
<evidence type="ECO:0000313" key="1">
    <source>
        <dbReference type="EMBL" id="GBP95027.1"/>
    </source>
</evidence>
<evidence type="ECO:0000313" key="2">
    <source>
        <dbReference type="Proteomes" id="UP000299102"/>
    </source>
</evidence>
<dbReference type="AlphaFoldDB" id="A0A4C2A801"/>
<proteinExistence type="predicted"/>
<name>A0A4C2A801_EUMVA</name>
<dbReference type="EMBL" id="BGZK01002576">
    <property type="protein sequence ID" value="GBP95027.1"/>
    <property type="molecule type" value="Genomic_DNA"/>
</dbReference>
<protein>
    <submittedName>
        <fullName evidence="1">Uncharacterized protein</fullName>
    </submittedName>
</protein>
<sequence>MSPHRTTDHSPRSEAVGTSPPRAVGLVLLIRLHSHEVEGLRSMPSIEINYLHIITNYVFTKIQRRSEVANGRSRQCGDAVRDDVLRYRSECLV</sequence>
<organism evidence="1 2">
    <name type="scientific">Eumeta variegata</name>
    <name type="common">Bagworm moth</name>
    <name type="synonym">Eumeta japonica</name>
    <dbReference type="NCBI Taxonomy" id="151549"/>
    <lineage>
        <taxon>Eukaryota</taxon>
        <taxon>Metazoa</taxon>
        <taxon>Ecdysozoa</taxon>
        <taxon>Arthropoda</taxon>
        <taxon>Hexapoda</taxon>
        <taxon>Insecta</taxon>
        <taxon>Pterygota</taxon>
        <taxon>Neoptera</taxon>
        <taxon>Endopterygota</taxon>
        <taxon>Lepidoptera</taxon>
        <taxon>Glossata</taxon>
        <taxon>Ditrysia</taxon>
        <taxon>Tineoidea</taxon>
        <taxon>Psychidae</taxon>
        <taxon>Oiketicinae</taxon>
        <taxon>Eumeta</taxon>
    </lineage>
</organism>
<dbReference type="Proteomes" id="UP000299102">
    <property type="component" value="Unassembled WGS sequence"/>
</dbReference>
<keyword evidence="2" id="KW-1185">Reference proteome</keyword>
<accession>A0A4C2A801</accession>